<dbReference type="GO" id="GO:0006260">
    <property type="term" value="P:DNA replication"/>
    <property type="evidence" value="ECO:0007669"/>
    <property type="project" value="InterPro"/>
</dbReference>
<dbReference type="InterPro" id="IPR027417">
    <property type="entry name" value="P-loop_NTPase"/>
</dbReference>
<organism evidence="2">
    <name type="scientific">marine sediment metagenome</name>
    <dbReference type="NCBI Taxonomy" id="412755"/>
    <lineage>
        <taxon>unclassified sequences</taxon>
        <taxon>metagenomes</taxon>
        <taxon>ecological metagenomes</taxon>
    </lineage>
</organism>
<dbReference type="PANTHER" id="PTHR30153">
    <property type="entry name" value="REPLICATIVE DNA HELICASE DNAB"/>
    <property type="match status" value="1"/>
</dbReference>
<gene>
    <name evidence="2" type="ORF">LCGC14_0460180</name>
</gene>
<dbReference type="EMBL" id="LAZR01000471">
    <property type="protein sequence ID" value="KKN67563.1"/>
    <property type="molecule type" value="Genomic_DNA"/>
</dbReference>
<dbReference type="Pfam" id="PF03796">
    <property type="entry name" value="DnaB_C"/>
    <property type="match status" value="1"/>
</dbReference>
<feature type="domain" description="SF4 helicase" evidence="1">
    <location>
        <begin position="170"/>
        <end position="457"/>
    </location>
</feature>
<proteinExistence type="predicted"/>
<dbReference type="InterPro" id="IPR007694">
    <property type="entry name" value="DNA_helicase_DnaB-like_C"/>
</dbReference>
<name>A0A0F9VP37_9ZZZZ</name>
<evidence type="ECO:0000259" key="1">
    <source>
        <dbReference type="PROSITE" id="PS51199"/>
    </source>
</evidence>
<dbReference type="GO" id="GO:0005524">
    <property type="term" value="F:ATP binding"/>
    <property type="evidence" value="ECO:0007669"/>
    <property type="project" value="InterPro"/>
</dbReference>
<dbReference type="SUPFAM" id="SSF52540">
    <property type="entry name" value="P-loop containing nucleoside triphosphate hydrolases"/>
    <property type="match status" value="1"/>
</dbReference>
<protein>
    <recommendedName>
        <fullName evidence="1">SF4 helicase domain-containing protein</fullName>
    </recommendedName>
</protein>
<dbReference type="PANTHER" id="PTHR30153:SF2">
    <property type="entry name" value="REPLICATIVE DNA HELICASE"/>
    <property type="match status" value="1"/>
</dbReference>
<dbReference type="AlphaFoldDB" id="A0A0F9VP37"/>
<comment type="caution">
    <text evidence="2">The sequence shown here is derived from an EMBL/GenBank/DDBJ whole genome shotgun (WGS) entry which is preliminary data.</text>
</comment>
<accession>A0A0F9VP37</accession>
<evidence type="ECO:0000313" key="2">
    <source>
        <dbReference type="EMBL" id="KKN67563.1"/>
    </source>
</evidence>
<dbReference type="GO" id="GO:0003678">
    <property type="term" value="F:DNA helicase activity"/>
    <property type="evidence" value="ECO:0007669"/>
    <property type="project" value="InterPro"/>
</dbReference>
<dbReference type="PROSITE" id="PS51199">
    <property type="entry name" value="SF4_HELICASE"/>
    <property type="match status" value="1"/>
</dbReference>
<dbReference type="Gene3D" id="3.40.50.300">
    <property type="entry name" value="P-loop containing nucleotide triphosphate hydrolases"/>
    <property type="match status" value="1"/>
</dbReference>
<sequence length="460" mass="51443">MTGYAQDFEEDVLAQCLRSTDYLRKAAPVLGAHHFIHKEHGWVWWVVAETWTEFAERAGPKILVSRAQREFAKDKAKRELHIQIILDLFKRKIETPMAKLTELRQFVRDKAVHVAIDESLDARDKGDTDGAVEALRKMVTEDIAPSSHSVVDWIESLDDRQRERKHRKEHPDEYPVVATGFPTLDRLLGGGVREGEFSLVVSTTGRGKSIFLMGLGYAAITNPSNPCNVLHITLEMSAEQVATRYDSRFTGKAHGKFKGFDFTAAELEEIEAKAERNKARLASRLRIISLPLGSCNIGALRAAVADARTHMPKIDLLLVDSGDHMKGTGRFESKRLEQAQIYWELKAIAADQSMALWSSTQAGREWEKKIAGAEAVSESYDKARIADMVVTLNQPTGRRKGVVATDGEEDEHELKEEELSGDLTLFVAKYRDGESKVKIPLDADFAHMVLREATGAKHGI</sequence>
<dbReference type="GO" id="GO:0005829">
    <property type="term" value="C:cytosol"/>
    <property type="evidence" value="ECO:0007669"/>
    <property type="project" value="TreeGrafter"/>
</dbReference>
<reference evidence="2" key="1">
    <citation type="journal article" date="2015" name="Nature">
        <title>Complex archaea that bridge the gap between prokaryotes and eukaryotes.</title>
        <authorList>
            <person name="Spang A."/>
            <person name="Saw J.H."/>
            <person name="Jorgensen S.L."/>
            <person name="Zaremba-Niedzwiedzka K."/>
            <person name="Martijn J."/>
            <person name="Lind A.E."/>
            <person name="van Eijk R."/>
            <person name="Schleper C."/>
            <person name="Guy L."/>
            <person name="Ettema T.J."/>
        </authorList>
    </citation>
    <scope>NUCLEOTIDE SEQUENCE</scope>
</reference>